<name>A0A6J4QIN8_9ACTN</name>
<accession>A0A6J4QIN8</accession>
<dbReference type="EMBL" id="CADCVH010000001">
    <property type="protein sequence ID" value="CAA9443095.1"/>
    <property type="molecule type" value="Genomic_DNA"/>
</dbReference>
<proteinExistence type="predicted"/>
<dbReference type="Gene3D" id="3.30.750.24">
    <property type="entry name" value="STAS domain"/>
    <property type="match status" value="1"/>
</dbReference>
<reference evidence="2" key="1">
    <citation type="submission" date="2020-02" db="EMBL/GenBank/DDBJ databases">
        <authorList>
            <person name="Meier V. D."/>
        </authorList>
    </citation>
    <scope>NUCLEOTIDE SEQUENCE</scope>
    <source>
        <strain evidence="2">AVDCRST_MAG02</strain>
    </source>
</reference>
<dbReference type="CDD" id="cd07043">
    <property type="entry name" value="STAS_anti-anti-sigma_factors"/>
    <property type="match status" value="1"/>
</dbReference>
<gene>
    <name evidence="2" type="ORF">AVDCRST_MAG02-256</name>
</gene>
<evidence type="ECO:0000259" key="1">
    <source>
        <dbReference type="PROSITE" id="PS50801"/>
    </source>
</evidence>
<feature type="domain" description="STAS" evidence="1">
    <location>
        <begin position="19"/>
        <end position="62"/>
    </location>
</feature>
<dbReference type="InterPro" id="IPR058548">
    <property type="entry name" value="MlaB-like_STAS"/>
</dbReference>
<dbReference type="Pfam" id="PF13466">
    <property type="entry name" value="STAS_2"/>
    <property type="match status" value="1"/>
</dbReference>
<protein>
    <recommendedName>
        <fullName evidence="1">STAS domain-containing protein</fullName>
    </recommendedName>
</protein>
<organism evidence="2">
    <name type="scientific">uncultured Rubrobacteraceae bacterium</name>
    <dbReference type="NCBI Taxonomy" id="349277"/>
    <lineage>
        <taxon>Bacteria</taxon>
        <taxon>Bacillati</taxon>
        <taxon>Actinomycetota</taxon>
        <taxon>Rubrobacteria</taxon>
        <taxon>Rubrobacterales</taxon>
        <taxon>Rubrobacteraceae</taxon>
        <taxon>environmental samples</taxon>
    </lineage>
</organism>
<sequence length="111" mass="12153">MFGIRVEENGYGTTIGMWGEFDVSSLPSLREAFDEASASGGPAVVDLSGITFLDLQSARELVVRSLIQAHQLVFEKPSPDVLASIRALGLEDRTRAWNDLDREEPPVFSEA</sequence>
<dbReference type="InterPro" id="IPR002645">
    <property type="entry name" value="STAS_dom"/>
</dbReference>
<dbReference type="InterPro" id="IPR036513">
    <property type="entry name" value="STAS_dom_sf"/>
</dbReference>
<dbReference type="PROSITE" id="PS50801">
    <property type="entry name" value="STAS"/>
    <property type="match status" value="1"/>
</dbReference>
<dbReference type="SUPFAM" id="SSF52091">
    <property type="entry name" value="SpoIIaa-like"/>
    <property type="match status" value="1"/>
</dbReference>
<evidence type="ECO:0000313" key="2">
    <source>
        <dbReference type="EMBL" id="CAA9443095.1"/>
    </source>
</evidence>
<dbReference type="AlphaFoldDB" id="A0A6J4QIN8"/>